<reference evidence="3" key="1">
    <citation type="submission" date="2017-09" db="EMBL/GenBank/DDBJ databases">
        <title>Depth-based differentiation of microbial function through sediment-hosted aquifers and enrichment of novel symbionts in the deep terrestrial subsurface.</title>
        <authorList>
            <person name="Probst A.J."/>
            <person name="Ladd B."/>
            <person name="Jarett J.K."/>
            <person name="Geller-Mcgrath D.E."/>
            <person name="Sieber C.M.K."/>
            <person name="Emerson J.B."/>
            <person name="Anantharaman K."/>
            <person name="Thomas B.C."/>
            <person name="Malmstrom R."/>
            <person name="Stieglmeier M."/>
            <person name="Klingl A."/>
            <person name="Woyke T."/>
            <person name="Ryan C.M."/>
            <person name="Banfield J.F."/>
        </authorList>
    </citation>
    <scope>NUCLEOTIDE SEQUENCE [LARGE SCALE GENOMIC DNA]</scope>
</reference>
<dbReference type="EMBL" id="PFNG01000191">
    <property type="protein sequence ID" value="PIZ36701.1"/>
    <property type="molecule type" value="Genomic_DNA"/>
</dbReference>
<evidence type="ECO:0000313" key="2">
    <source>
        <dbReference type="EMBL" id="PIZ36701.1"/>
    </source>
</evidence>
<name>A0A2M7T6T2_9ACTN</name>
<dbReference type="InterPro" id="IPR036280">
    <property type="entry name" value="Multihaem_cyt_sf"/>
</dbReference>
<dbReference type="SUPFAM" id="SSF48695">
    <property type="entry name" value="Multiheme cytochromes"/>
    <property type="match status" value="2"/>
</dbReference>
<evidence type="ECO:0000256" key="1">
    <source>
        <dbReference type="SAM" id="MobiDB-lite"/>
    </source>
</evidence>
<proteinExistence type="predicted"/>
<accession>A0A2M7T6T2</accession>
<sequence length="609" mass="66719">GYLTTTHRCRECHAVHRAAGKFKLLRSDTRYEACDWCHGTGAGSGFNIEMDNDDNYTTEYNVGHTMGFGISSGKWKAPDDTYPAFTPNYWLGGFSCFDCHSPHANPARLLGYNDKGAPVGVTIDNPDSPNYGKILGIVNPGHGEISDGDAHSGEVNCMDCHWNSQSQSPLYLDQTPAPLPLYLSGSWLLVKDADREIASRAETGVVYKDLDLGLTTTDVAVGQEISDKIAATSQIINRAATVTAGQLTQFDTNTPYPVNKIPIDWDSPVGIPTQDDTSTGFDVRTTVKRVWDLSEFCTDCHDGNAGLHTVQAPLFSEDRALRNQVQSSSNRTGDPGVNDPALFKGSYDLAYGHDAFPRHCGRQMIFNPEDGYDNAPHCRNCHRGSSDCGFCHGNTKIWQQAKTILPPVSTDTVMANVSFNDYISDPTYFSDPPNFTKHFGSTVFNPRATSTNYVPGAKVTANNNSITSVFFITPNTTPQGTGMYKKSRTVRWENDWRSETSATTMGKVNDGVNVNADCSSDGFSWPHRTLGWKMLKDDLFGLNFDGTLVGVGETRTYGGKNWTAHDVDSVCLDCHNPTVWRATSGSDHVDDPANPNDNHDDELLTRGLP</sequence>
<gene>
    <name evidence="2" type="ORF">COY37_08135</name>
</gene>
<dbReference type="AlphaFoldDB" id="A0A2M7T6T2"/>
<evidence type="ECO:0000313" key="3">
    <source>
        <dbReference type="Proteomes" id="UP000230956"/>
    </source>
</evidence>
<protein>
    <recommendedName>
        <fullName evidence="4">Doubled CXXCH motif domain-containing protein</fullName>
    </recommendedName>
</protein>
<feature type="non-terminal residue" evidence="2">
    <location>
        <position position="1"/>
    </location>
</feature>
<feature type="compositionally biased region" description="Basic and acidic residues" evidence="1">
    <location>
        <begin position="587"/>
        <end position="609"/>
    </location>
</feature>
<organism evidence="2 3">
    <name type="scientific">Candidatus Aquicultor secundus</name>
    <dbReference type="NCBI Taxonomy" id="1973895"/>
    <lineage>
        <taxon>Bacteria</taxon>
        <taxon>Bacillati</taxon>
        <taxon>Actinomycetota</taxon>
        <taxon>Candidatus Aquicultoria</taxon>
        <taxon>Candidatus Aquicultorales</taxon>
        <taxon>Candidatus Aquicultoraceae</taxon>
        <taxon>Candidatus Aquicultor</taxon>
    </lineage>
</organism>
<evidence type="ECO:0008006" key="4">
    <source>
        <dbReference type="Google" id="ProtNLM"/>
    </source>
</evidence>
<feature type="region of interest" description="Disordered" evidence="1">
    <location>
        <begin position="585"/>
        <end position="609"/>
    </location>
</feature>
<dbReference type="Proteomes" id="UP000230956">
    <property type="component" value="Unassembled WGS sequence"/>
</dbReference>
<comment type="caution">
    <text evidence="2">The sequence shown here is derived from an EMBL/GenBank/DDBJ whole genome shotgun (WGS) entry which is preliminary data.</text>
</comment>